<organism evidence="3 4">
    <name type="scientific">Lentinula raphanica</name>
    <dbReference type="NCBI Taxonomy" id="153919"/>
    <lineage>
        <taxon>Eukaryota</taxon>
        <taxon>Fungi</taxon>
        <taxon>Dikarya</taxon>
        <taxon>Basidiomycota</taxon>
        <taxon>Agaricomycotina</taxon>
        <taxon>Agaricomycetes</taxon>
        <taxon>Agaricomycetidae</taxon>
        <taxon>Agaricales</taxon>
        <taxon>Marasmiineae</taxon>
        <taxon>Omphalotaceae</taxon>
        <taxon>Lentinula</taxon>
    </lineage>
</organism>
<keyword evidence="2" id="KW-0732">Signal</keyword>
<evidence type="ECO:0000313" key="3">
    <source>
        <dbReference type="EMBL" id="KAJ3833517.1"/>
    </source>
</evidence>
<feature type="compositionally biased region" description="Basic and acidic residues" evidence="1">
    <location>
        <begin position="212"/>
        <end position="233"/>
    </location>
</feature>
<reference evidence="3" key="1">
    <citation type="submission" date="2022-08" db="EMBL/GenBank/DDBJ databases">
        <authorList>
            <consortium name="DOE Joint Genome Institute"/>
            <person name="Min B."/>
            <person name="Riley R."/>
            <person name="Sierra-Patev S."/>
            <person name="Naranjo-Ortiz M."/>
            <person name="Looney B."/>
            <person name="Konkel Z."/>
            <person name="Slot J.C."/>
            <person name="Sakamoto Y."/>
            <person name="Steenwyk J.L."/>
            <person name="Rokas A."/>
            <person name="Carro J."/>
            <person name="Camarero S."/>
            <person name="Ferreira P."/>
            <person name="Molpeceres G."/>
            <person name="Ruiz-Duenas F.J."/>
            <person name="Serrano A."/>
            <person name="Henrissat B."/>
            <person name="Drula E."/>
            <person name="Hughes K.W."/>
            <person name="Mata J.L."/>
            <person name="Ishikawa N.K."/>
            <person name="Vargas-Isla R."/>
            <person name="Ushijima S."/>
            <person name="Smith C.A."/>
            <person name="Ahrendt S."/>
            <person name="Andreopoulos W."/>
            <person name="He G."/>
            <person name="Labutti K."/>
            <person name="Lipzen A."/>
            <person name="Ng V."/>
            <person name="Sandor L."/>
            <person name="Barry K."/>
            <person name="Martinez A.T."/>
            <person name="Xiao Y."/>
            <person name="Gibbons J.G."/>
            <person name="Terashima K."/>
            <person name="Hibbett D.S."/>
            <person name="Grigoriev I.V."/>
        </authorList>
    </citation>
    <scope>NUCLEOTIDE SEQUENCE</scope>
    <source>
        <strain evidence="3">TFB9207</strain>
    </source>
</reference>
<proteinExistence type="predicted"/>
<evidence type="ECO:0000256" key="1">
    <source>
        <dbReference type="SAM" id="MobiDB-lite"/>
    </source>
</evidence>
<feature type="region of interest" description="Disordered" evidence="1">
    <location>
        <begin position="262"/>
        <end position="281"/>
    </location>
</feature>
<feature type="compositionally biased region" description="Low complexity" evidence="1">
    <location>
        <begin position="196"/>
        <end position="211"/>
    </location>
</feature>
<feature type="region of interest" description="Disordered" evidence="1">
    <location>
        <begin position="82"/>
        <end position="233"/>
    </location>
</feature>
<protein>
    <submittedName>
        <fullName evidence="3">Uncharacterized protein</fullName>
    </submittedName>
</protein>
<gene>
    <name evidence="3" type="ORF">F5878DRAFT_665579</name>
</gene>
<evidence type="ECO:0000313" key="4">
    <source>
        <dbReference type="Proteomes" id="UP001163846"/>
    </source>
</evidence>
<accession>A0AA38U6Z7</accession>
<comment type="caution">
    <text evidence="3">The sequence shown here is derived from an EMBL/GenBank/DDBJ whole genome shotgun (WGS) entry which is preliminary data.</text>
</comment>
<feature type="compositionally biased region" description="Polar residues" evidence="1">
    <location>
        <begin position="102"/>
        <end position="113"/>
    </location>
</feature>
<name>A0AA38U6Z7_9AGAR</name>
<dbReference type="AlphaFoldDB" id="A0AA38U6Z7"/>
<feature type="compositionally biased region" description="Polar residues" evidence="1">
    <location>
        <begin position="156"/>
        <end position="166"/>
    </location>
</feature>
<evidence type="ECO:0000256" key="2">
    <source>
        <dbReference type="SAM" id="SignalP"/>
    </source>
</evidence>
<feature type="signal peptide" evidence="2">
    <location>
        <begin position="1"/>
        <end position="20"/>
    </location>
</feature>
<feature type="chain" id="PRO_5041329699" evidence="2">
    <location>
        <begin position="21"/>
        <end position="296"/>
    </location>
</feature>
<dbReference type="EMBL" id="MU806680">
    <property type="protein sequence ID" value="KAJ3833517.1"/>
    <property type="molecule type" value="Genomic_DNA"/>
</dbReference>
<dbReference type="Proteomes" id="UP001163846">
    <property type="component" value="Unassembled WGS sequence"/>
</dbReference>
<keyword evidence="4" id="KW-1185">Reference proteome</keyword>
<sequence length="296" mass="31562">MHISVTMFVVSAIAASAVCALPLQDVPRSDPRTSSSDVLASDHDHLANLDGSGSNVRASSLYPRGQLCPSHCCCDGGHDGQQTRTNGDGQSYELRPHKPPGLTSSETSTQQHRPPQGPGLQWQLDNGRDGQPDGTNRGVQRHEPRPHTPYPVRVSVDTSLTSSETSSQHHDHHPSHGLGLQWEPGRDNENYPATPPLHSSPSGSGSTSPAHSESESPPRTSREASTHSGSDARHTDLRVTNESPANSAQSGQLLVLHAGALPPANHHDQQPTFSPRARDDSDGHFMILTVEGLGVV</sequence>